<feature type="transmembrane region" description="Helical" evidence="1">
    <location>
        <begin position="6"/>
        <end position="25"/>
    </location>
</feature>
<keyword evidence="1" id="KW-0812">Transmembrane</keyword>
<dbReference type="AlphaFoldDB" id="S4PZK9"/>
<keyword evidence="1" id="KW-1133">Transmembrane helix</keyword>
<protein>
    <submittedName>
        <fullName evidence="2">Uncharacterized protein</fullName>
    </submittedName>
</protein>
<name>S4PZK9_9NEOP</name>
<keyword evidence="1" id="KW-0472">Membrane</keyword>
<sequence length="67" mass="7770">MQSIRIFKIYILSGIMALLGIYVSGHMARRTVVGKASCWNGSIAWQTHRWAITNEVRKRHQMSPWEP</sequence>
<evidence type="ECO:0000313" key="2">
    <source>
        <dbReference type="EMBL" id="JAA91202.1"/>
    </source>
</evidence>
<proteinExistence type="predicted"/>
<feature type="non-terminal residue" evidence="2">
    <location>
        <position position="67"/>
    </location>
</feature>
<evidence type="ECO:0000256" key="1">
    <source>
        <dbReference type="SAM" id="Phobius"/>
    </source>
</evidence>
<reference evidence="2" key="2">
    <citation type="submission" date="2013-05" db="EMBL/GenBank/DDBJ databases">
        <authorList>
            <person name="Carter J.-M."/>
            <person name="Baker S.C."/>
            <person name="Pink R."/>
            <person name="Carter D.R.F."/>
            <person name="Collins A."/>
            <person name="Tomlin J."/>
            <person name="Gibbs M."/>
            <person name="Breuker C.J."/>
        </authorList>
    </citation>
    <scope>NUCLEOTIDE SEQUENCE</scope>
    <source>
        <tissue evidence="2">Ovary</tissue>
    </source>
</reference>
<accession>S4PZK9</accession>
<reference evidence="2" key="1">
    <citation type="journal article" date="2013" name="BMC Genomics">
        <title>Unscrambling butterfly oogenesis.</title>
        <authorList>
            <person name="Carter J.M."/>
            <person name="Baker S.C."/>
            <person name="Pink R."/>
            <person name="Carter D.R."/>
            <person name="Collins A."/>
            <person name="Tomlin J."/>
            <person name="Gibbs M."/>
            <person name="Breuker C.J."/>
        </authorList>
    </citation>
    <scope>NUCLEOTIDE SEQUENCE</scope>
    <source>
        <tissue evidence="2">Ovary</tissue>
    </source>
</reference>
<dbReference type="EMBL" id="GAIX01001358">
    <property type="protein sequence ID" value="JAA91202.1"/>
    <property type="molecule type" value="Transcribed_RNA"/>
</dbReference>
<organism evidence="2">
    <name type="scientific">Pararge aegeria</name>
    <name type="common">speckled wood butterfly</name>
    <dbReference type="NCBI Taxonomy" id="116150"/>
    <lineage>
        <taxon>Eukaryota</taxon>
        <taxon>Metazoa</taxon>
        <taxon>Ecdysozoa</taxon>
        <taxon>Arthropoda</taxon>
        <taxon>Hexapoda</taxon>
        <taxon>Insecta</taxon>
        <taxon>Pterygota</taxon>
        <taxon>Neoptera</taxon>
        <taxon>Endopterygota</taxon>
        <taxon>Lepidoptera</taxon>
        <taxon>Glossata</taxon>
        <taxon>Ditrysia</taxon>
        <taxon>Papilionoidea</taxon>
        <taxon>Nymphalidae</taxon>
        <taxon>Satyrinae</taxon>
        <taxon>Satyrini</taxon>
        <taxon>Parargina</taxon>
        <taxon>Pararge</taxon>
    </lineage>
</organism>